<dbReference type="EMBL" id="JADOEL010000005">
    <property type="protein sequence ID" value="MBF8177823.1"/>
    <property type="molecule type" value="Genomic_DNA"/>
</dbReference>
<protein>
    <submittedName>
        <fullName evidence="1">Uncharacterized protein</fullName>
    </submittedName>
</protein>
<organism evidence="1 2">
    <name type="scientific">Herminiimonas contaminans</name>
    <dbReference type="NCBI Taxonomy" id="1111140"/>
    <lineage>
        <taxon>Bacteria</taxon>
        <taxon>Pseudomonadati</taxon>
        <taxon>Pseudomonadota</taxon>
        <taxon>Betaproteobacteria</taxon>
        <taxon>Burkholderiales</taxon>
        <taxon>Oxalobacteraceae</taxon>
        <taxon>Herminiimonas</taxon>
    </lineage>
</organism>
<sequence length="91" mass="10044">MTLAKVDKAVQRHFSEEAVMTRLKERVGFQYQSAQLAAYFGIPTARMTEVLIKLVGLKLIRRVRCGGNPTMYYVPTSAQLAAEAALAARGL</sequence>
<dbReference type="Proteomes" id="UP000657372">
    <property type="component" value="Unassembled WGS sequence"/>
</dbReference>
<comment type="caution">
    <text evidence="1">The sequence shown here is derived from an EMBL/GenBank/DDBJ whole genome shotgun (WGS) entry which is preliminary data.</text>
</comment>
<keyword evidence="2" id="KW-1185">Reference proteome</keyword>
<proteinExistence type="predicted"/>
<accession>A0ABS0EXE8</accession>
<dbReference type="InterPro" id="IPR036390">
    <property type="entry name" value="WH_DNA-bd_sf"/>
</dbReference>
<evidence type="ECO:0000313" key="2">
    <source>
        <dbReference type="Proteomes" id="UP000657372"/>
    </source>
</evidence>
<dbReference type="RefSeq" id="WP_195875373.1">
    <property type="nucleotide sequence ID" value="NZ_JADOEL010000005.1"/>
</dbReference>
<dbReference type="SUPFAM" id="SSF46785">
    <property type="entry name" value="Winged helix' DNA-binding domain"/>
    <property type="match status" value="1"/>
</dbReference>
<name>A0ABS0EXE8_9BURK</name>
<evidence type="ECO:0000313" key="1">
    <source>
        <dbReference type="EMBL" id="MBF8177823.1"/>
    </source>
</evidence>
<gene>
    <name evidence="1" type="ORF">IXC47_09035</name>
</gene>
<reference evidence="1 2" key="1">
    <citation type="submission" date="2020-11" db="EMBL/GenBank/DDBJ databases">
        <title>WGS of Herminiimonas contaminans strain Marseille-Q4544 isolated from planarians Schmidtea mediterranea.</title>
        <authorList>
            <person name="Kangale L."/>
        </authorList>
    </citation>
    <scope>NUCLEOTIDE SEQUENCE [LARGE SCALE GENOMIC DNA]</scope>
    <source>
        <strain evidence="1 2">Marseille-Q4544</strain>
    </source>
</reference>